<dbReference type="InterPro" id="IPR001878">
    <property type="entry name" value="Znf_CCHC"/>
</dbReference>
<gene>
    <name evidence="4" type="ORF">Cgig2_024086</name>
</gene>
<dbReference type="EMBL" id="JAKOGI010000281">
    <property type="protein sequence ID" value="KAJ8437782.1"/>
    <property type="molecule type" value="Genomic_DNA"/>
</dbReference>
<dbReference type="Proteomes" id="UP001153076">
    <property type="component" value="Unassembled WGS sequence"/>
</dbReference>
<keyword evidence="1" id="KW-0862">Zinc</keyword>
<dbReference type="GO" id="GO:0003676">
    <property type="term" value="F:nucleic acid binding"/>
    <property type="evidence" value="ECO:0007669"/>
    <property type="project" value="InterPro"/>
</dbReference>
<evidence type="ECO:0000313" key="4">
    <source>
        <dbReference type="EMBL" id="KAJ8437782.1"/>
    </source>
</evidence>
<accession>A0A9Q1K6X7</accession>
<comment type="caution">
    <text evidence="4">The sequence shown here is derived from an EMBL/GenBank/DDBJ whole genome shotgun (WGS) entry which is preliminary data.</text>
</comment>
<proteinExistence type="predicted"/>
<feature type="domain" description="CCHC-type" evidence="3">
    <location>
        <begin position="237"/>
        <end position="254"/>
    </location>
</feature>
<dbReference type="InterPro" id="IPR036875">
    <property type="entry name" value="Znf_CCHC_sf"/>
</dbReference>
<name>A0A9Q1K6X7_9CARY</name>
<keyword evidence="5" id="KW-1185">Reference proteome</keyword>
<dbReference type="PROSITE" id="PS50158">
    <property type="entry name" value="ZF_CCHC"/>
    <property type="match status" value="1"/>
</dbReference>
<feature type="region of interest" description="Disordered" evidence="2">
    <location>
        <begin position="215"/>
        <end position="238"/>
    </location>
</feature>
<evidence type="ECO:0000313" key="5">
    <source>
        <dbReference type="Proteomes" id="UP001153076"/>
    </source>
</evidence>
<organism evidence="4 5">
    <name type="scientific">Carnegiea gigantea</name>
    <dbReference type="NCBI Taxonomy" id="171969"/>
    <lineage>
        <taxon>Eukaryota</taxon>
        <taxon>Viridiplantae</taxon>
        <taxon>Streptophyta</taxon>
        <taxon>Embryophyta</taxon>
        <taxon>Tracheophyta</taxon>
        <taxon>Spermatophyta</taxon>
        <taxon>Magnoliopsida</taxon>
        <taxon>eudicotyledons</taxon>
        <taxon>Gunneridae</taxon>
        <taxon>Pentapetalae</taxon>
        <taxon>Caryophyllales</taxon>
        <taxon>Cactineae</taxon>
        <taxon>Cactaceae</taxon>
        <taxon>Cactoideae</taxon>
        <taxon>Echinocereeae</taxon>
        <taxon>Carnegiea</taxon>
    </lineage>
</organism>
<sequence>MGAEVGEREARLELRVSGDSGNLTLEVSREVGGGRVWASDIGRRLQMEWVIKKVVNRYSGTVVSIVTFDTNGRRWGFKEVYRVEIGDRDGGGAKNGVQDKHKQGILKWKNGVGERIEQKLANIYKKMGCIVVVECYSLRLGEYSVELTNNLKANLSVYDYVHSIYKTATQEIIHNQLVHQIEAHDKGIVDGKTGQVVGWDDIDDDYDRCILLPTNGRQPRRPLSKRRESQMQGTKSRRCSKCDKVGHIRRTCRNPRANFDASYKGDVV</sequence>
<keyword evidence="1" id="KW-0863">Zinc-finger</keyword>
<dbReference type="GO" id="GO:0008270">
    <property type="term" value="F:zinc ion binding"/>
    <property type="evidence" value="ECO:0007669"/>
    <property type="project" value="UniProtKB-KW"/>
</dbReference>
<evidence type="ECO:0000256" key="1">
    <source>
        <dbReference type="PROSITE-ProRule" id="PRU00047"/>
    </source>
</evidence>
<evidence type="ECO:0000259" key="3">
    <source>
        <dbReference type="PROSITE" id="PS50158"/>
    </source>
</evidence>
<keyword evidence="1" id="KW-0479">Metal-binding</keyword>
<dbReference type="AlphaFoldDB" id="A0A9Q1K6X7"/>
<evidence type="ECO:0000256" key="2">
    <source>
        <dbReference type="SAM" id="MobiDB-lite"/>
    </source>
</evidence>
<dbReference type="SUPFAM" id="SSF57756">
    <property type="entry name" value="Retrovirus zinc finger-like domains"/>
    <property type="match status" value="1"/>
</dbReference>
<dbReference type="OrthoDB" id="1844242at2759"/>
<reference evidence="4" key="1">
    <citation type="submission" date="2022-04" db="EMBL/GenBank/DDBJ databases">
        <title>Carnegiea gigantea Genome sequencing and assembly v2.</title>
        <authorList>
            <person name="Copetti D."/>
            <person name="Sanderson M.J."/>
            <person name="Burquez A."/>
            <person name="Wojciechowski M.F."/>
        </authorList>
    </citation>
    <scope>NUCLEOTIDE SEQUENCE</scope>
    <source>
        <strain evidence="4">SGP5-SGP5p</strain>
        <tissue evidence="4">Aerial part</tissue>
    </source>
</reference>
<protein>
    <recommendedName>
        <fullName evidence="3">CCHC-type domain-containing protein</fullName>
    </recommendedName>
</protein>